<dbReference type="EMBL" id="CM042027">
    <property type="protein sequence ID" value="KAI3803975.1"/>
    <property type="molecule type" value="Genomic_DNA"/>
</dbReference>
<accession>A0ACB9I9E0</accession>
<evidence type="ECO:0000313" key="2">
    <source>
        <dbReference type="Proteomes" id="UP001056120"/>
    </source>
</evidence>
<sequence length="73" mass="8601">MRMQLRDHSCNFLLFNEFDSIIYSIPSTSPKSISSIFIHLSSNNLLLVIALDEVKHLKLWRKGRVRSLRMLRN</sequence>
<name>A0ACB9I9E0_9ASTR</name>
<reference evidence="2" key="1">
    <citation type="journal article" date="2022" name="Mol. Ecol. Resour.">
        <title>The genomes of chicory, endive, great burdock and yacon provide insights into Asteraceae palaeo-polyploidization history and plant inulin production.</title>
        <authorList>
            <person name="Fan W."/>
            <person name="Wang S."/>
            <person name="Wang H."/>
            <person name="Wang A."/>
            <person name="Jiang F."/>
            <person name="Liu H."/>
            <person name="Zhao H."/>
            <person name="Xu D."/>
            <person name="Zhang Y."/>
        </authorList>
    </citation>
    <scope>NUCLEOTIDE SEQUENCE [LARGE SCALE GENOMIC DNA]</scope>
    <source>
        <strain evidence="2">cv. Yunnan</strain>
    </source>
</reference>
<proteinExistence type="predicted"/>
<keyword evidence="2" id="KW-1185">Reference proteome</keyword>
<protein>
    <submittedName>
        <fullName evidence="1">Uncharacterized protein</fullName>
    </submittedName>
</protein>
<evidence type="ECO:0000313" key="1">
    <source>
        <dbReference type="EMBL" id="KAI3803975.1"/>
    </source>
</evidence>
<dbReference type="Proteomes" id="UP001056120">
    <property type="component" value="Linkage Group LG10"/>
</dbReference>
<gene>
    <name evidence="1" type="ORF">L1987_32141</name>
</gene>
<reference evidence="1 2" key="2">
    <citation type="journal article" date="2022" name="Mol. Ecol. Resour.">
        <title>The genomes of chicory, endive, great burdock and yacon provide insights into Asteraceae paleo-polyploidization history and plant inulin production.</title>
        <authorList>
            <person name="Fan W."/>
            <person name="Wang S."/>
            <person name="Wang H."/>
            <person name="Wang A."/>
            <person name="Jiang F."/>
            <person name="Liu H."/>
            <person name="Zhao H."/>
            <person name="Xu D."/>
            <person name="Zhang Y."/>
        </authorList>
    </citation>
    <scope>NUCLEOTIDE SEQUENCE [LARGE SCALE GENOMIC DNA]</scope>
    <source>
        <strain evidence="2">cv. Yunnan</strain>
        <tissue evidence="1">Leaves</tissue>
    </source>
</reference>
<organism evidence="1 2">
    <name type="scientific">Smallanthus sonchifolius</name>
    <dbReference type="NCBI Taxonomy" id="185202"/>
    <lineage>
        <taxon>Eukaryota</taxon>
        <taxon>Viridiplantae</taxon>
        <taxon>Streptophyta</taxon>
        <taxon>Embryophyta</taxon>
        <taxon>Tracheophyta</taxon>
        <taxon>Spermatophyta</taxon>
        <taxon>Magnoliopsida</taxon>
        <taxon>eudicotyledons</taxon>
        <taxon>Gunneridae</taxon>
        <taxon>Pentapetalae</taxon>
        <taxon>asterids</taxon>
        <taxon>campanulids</taxon>
        <taxon>Asterales</taxon>
        <taxon>Asteraceae</taxon>
        <taxon>Asteroideae</taxon>
        <taxon>Heliantheae alliance</taxon>
        <taxon>Millerieae</taxon>
        <taxon>Smallanthus</taxon>
    </lineage>
</organism>
<comment type="caution">
    <text evidence="1">The sequence shown here is derived from an EMBL/GenBank/DDBJ whole genome shotgun (WGS) entry which is preliminary data.</text>
</comment>